<sequence>MEEIQLKQYQEAHNKQAETITQLRNQLRQYKHFCLQAAEVIEALKHRVLRTNDNANAFPNDRTILLDADLVLSECYRMNLKEGK</sequence>
<accession>A0A6J5P7S5</accession>
<gene>
    <name evidence="1" type="ORF">UFOVP811_41</name>
</gene>
<name>A0A6J5P7S5_9CAUD</name>
<proteinExistence type="predicted"/>
<organism evidence="1">
    <name type="scientific">uncultured Caudovirales phage</name>
    <dbReference type="NCBI Taxonomy" id="2100421"/>
    <lineage>
        <taxon>Viruses</taxon>
        <taxon>Duplodnaviria</taxon>
        <taxon>Heunggongvirae</taxon>
        <taxon>Uroviricota</taxon>
        <taxon>Caudoviricetes</taxon>
        <taxon>Peduoviridae</taxon>
        <taxon>Maltschvirus</taxon>
        <taxon>Maltschvirus maltsch</taxon>
    </lineage>
</organism>
<reference evidence="1" key="1">
    <citation type="submission" date="2020-04" db="EMBL/GenBank/DDBJ databases">
        <authorList>
            <person name="Chiriac C."/>
            <person name="Salcher M."/>
            <person name="Ghai R."/>
            <person name="Kavagutti S V."/>
        </authorList>
    </citation>
    <scope>NUCLEOTIDE SEQUENCE</scope>
</reference>
<dbReference type="EMBL" id="LR796748">
    <property type="protein sequence ID" value="CAB4163584.1"/>
    <property type="molecule type" value="Genomic_DNA"/>
</dbReference>
<evidence type="ECO:0000313" key="1">
    <source>
        <dbReference type="EMBL" id="CAB4163584.1"/>
    </source>
</evidence>
<protein>
    <submittedName>
        <fullName evidence="1">Uncharacterized protein</fullName>
    </submittedName>
</protein>